<reference evidence="2" key="2">
    <citation type="submission" date="2015-06" db="UniProtKB">
        <authorList>
            <consortium name="EnsemblMetazoa"/>
        </authorList>
    </citation>
    <scope>IDENTIFICATION</scope>
</reference>
<keyword evidence="3" id="KW-1185">Reference proteome</keyword>
<keyword evidence="1" id="KW-1133">Transmembrane helix</keyword>
<evidence type="ECO:0000313" key="3">
    <source>
        <dbReference type="Proteomes" id="UP000015104"/>
    </source>
</evidence>
<organism evidence="2 3">
    <name type="scientific">Tetranychus urticae</name>
    <name type="common">Two-spotted spider mite</name>
    <dbReference type="NCBI Taxonomy" id="32264"/>
    <lineage>
        <taxon>Eukaryota</taxon>
        <taxon>Metazoa</taxon>
        <taxon>Ecdysozoa</taxon>
        <taxon>Arthropoda</taxon>
        <taxon>Chelicerata</taxon>
        <taxon>Arachnida</taxon>
        <taxon>Acari</taxon>
        <taxon>Acariformes</taxon>
        <taxon>Trombidiformes</taxon>
        <taxon>Prostigmata</taxon>
        <taxon>Eleutherengona</taxon>
        <taxon>Raphignathae</taxon>
        <taxon>Tetranychoidea</taxon>
        <taxon>Tetranychidae</taxon>
        <taxon>Tetranychus</taxon>
    </lineage>
</organism>
<feature type="transmembrane region" description="Helical" evidence="1">
    <location>
        <begin position="12"/>
        <end position="31"/>
    </location>
</feature>
<name>T1K2E3_TETUR</name>
<dbReference type="AlphaFoldDB" id="T1K2E3"/>
<keyword evidence="1" id="KW-0812">Transmembrane</keyword>
<dbReference type="EMBL" id="CAEY01001362">
    <property type="status" value="NOT_ANNOTATED_CDS"/>
    <property type="molecule type" value="Genomic_DNA"/>
</dbReference>
<proteinExistence type="predicted"/>
<evidence type="ECO:0008006" key="4">
    <source>
        <dbReference type="Google" id="ProtNLM"/>
    </source>
</evidence>
<sequence>MRLKPKNLIWRSLLRFFLLELGFNFVVHLFINISEGIFRRNMQRNSYCSRCKATITPDKITIKVKVAGEDYHDVLIDWSDGLDVGLQFLQQLASISGIPLNKIHCCLTEYLNPYEQYRLDFFHVVNGERQSPAEYAELDDLKLLNDGDCFAVAMLVDGAPPFRVNLWLHHHSNFDDNQCTPAYCQHINGRDFLNRRIEIIKHVESKYRQLYTGNQMSTIRSMGIDPYLRPICKLSIAAGEVFESYPYFPRTHG</sequence>
<dbReference type="HOGENOM" id="CLU_071407_2_0_1"/>
<evidence type="ECO:0000256" key="1">
    <source>
        <dbReference type="SAM" id="Phobius"/>
    </source>
</evidence>
<dbReference type="EnsemblMetazoa" id="tetur04g04720.1">
    <property type="protein sequence ID" value="tetur04g04720.1"/>
    <property type="gene ID" value="tetur04g04720"/>
</dbReference>
<evidence type="ECO:0000313" key="2">
    <source>
        <dbReference type="EnsemblMetazoa" id="tetur04g04720.1"/>
    </source>
</evidence>
<dbReference type="Proteomes" id="UP000015104">
    <property type="component" value="Unassembled WGS sequence"/>
</dbReference>
<accession>T1K2E3</accession>
<reference evidence="3" key="1">
    <citation type="submission" date="2011-08" db="EMBL/GenBank/DDBJ databases">
        <authorList>
            <person name="Rombauts S."/>
        </authorList>
    </citation>
    <scope>NUCLEOTIDE SEQUENCE</scope>
    <source>
        <strain evidence="3">London</strain>
    </source>
</reference>
<keyword evidence="1" id="KW-0472">Membrane</keyword>
<protein>
    <recommendedName>
        <fullName evidence="4">Ubiquitin-like domain-containing protein</fullName>
    </recommendedName>
</protein>